<dbReference type="AlphaFoldDB" id="A0A0D9WV11"/>
<proteinExistence type="predicted"/>
<dbReference type="InterPro" id="IPR013181">
    <property type="entry name" value="DUF1719"/>
</dbReference>
<dbReference type="Gramene" id="LPERR07G01350.1">
    <property type="protein sequence ID" value="LPERR07G01350.1"/>
    <property type="gene ID" value="LPERR07G01350"/>
</dbReference>
<evidence type="ECO:0000313" key="3">
    <source>
        <dbReference type="Proteomes" id="UP000032180"/>
    </source>
</evidence>
<evidence type="ECO:0000256" key="1">
    <source>
        <dbReference type="SAM" id="Coils"/>
    </source>
</evidence>
<keyword evidence="3" id="KW-1185">Reference proteome</keyword>
<keyword evidence="1" id="KW-0175">Coiled coil</keyword>
<dbReference type="Pfam" id="PF08224">
    <property type="entry name" value="DUF1719"/>
    <property type="match status" value="2"/>
</dbReference>
<protein>
    <submittedName>
        <fullName evidence="2">Uncharacterized protein</fullName>
    </submittedName>
</protein>
<dbReference type="HOGENOM" id="CLU_003319_0_0_1"/>
<dbReference type="EnsemblPlants" id="LPERR07G01350.1">
    <property type="protein sequence ID" value="LPERR07G01350.1"/>
    <property type="gene ID" value="LPERR07G01350"/>
</dbReference>
<organism evidence="2 3">
    <name type="scientific">Leersia perrieri</name>
    <dbReference type="NCBI Taxonomy" id="77586"/>
    <lineage>
        <taxon>Eukaryota</taxon>
        <taxon>Viridiplantae</taxon>
        <taxon>Streptophyta</taxon>
        <taxon>Embryophyta</taxon>
        <taxon>Tracheophyta</taxon>
        <taxon>Spermatophyta</taxon>
        <taxon>Magnoliopsida</taxon>
        <taxon>Liliopsida</taxon>
        <taxon>Poales</taxon>
        <taxon>Poaceae</taxon>
        <taxon>BOP clade</taxon>
        <taxon>Oryzoideae</taxon>
        <taxon>Oryzeae</taxon>
        <taxon>Oryzinae</taxon>
        <taxon>Leersia</taxon>
    </lineage>
</organism>
<feature type="coiled-coil region" evidence="1">
    <location>
        <begin position="85"/>
        <end position="123"/>
    </location>
</feature>
<reference evidence="3" key="2">
    <citation type="submission" date="2013-12" db="EMBL/GenBank/DDBJ databases">
        <authorList>
            <person name="Yu Y."/>
            <person name="Lee S."/>
            <person name="de Baynast K."/>
            <person name="Wissotski M."/>
            <person name="Liu L."/>
            <person name="Talag J."/>
            <person name="Goicoechea J."/>
            <person name="Angelova A."/>
            <person name="Jetty R."/>
            <person name="Kudrna D."/>
            <person name="Golser W."/>
            <person name="Rivera L."/>
            <person name="Zhang J."/>
            <person name="Wing R."/>
        </authorList>
    </citation>
    <scope>NUCLEOTIDE SEQUENCE</scope>
</reference>
<reference evidence="2" key="3">
    <citation type="submission" date="2015-04" db="UniProtKB">
        <authorList>
            <consortium name="EnsemblPlants"/>
        </authorList>
    </citation>
    <scope>IDENTIFICATION</scope>
</reference>
<accession>A0A0D9WV11</accession>
<name>A0A0D9WV11_9ORYZ</name>
<reference evidence="2 3" key="1">
    <citation type="submission" date="2012-08" db="EMBL/GenBank/DDBJ databases">
        <title>Oryza genome evolution.</title>
        <authorList>
            <person name="Wing R.A."/>
        </authorList>
    </citation>
    <scope>NUCLEOTIDE SEQUENCE</scope>
</reference>
<dbReference type="PANTHER" id="PTHR33377:SF74">
    <property type="entry name" value="OS07G0121000 PROTEIN"/>
    <property type="match status" value="1"/>
</dbReference>
<sequence length="1069" mass="121196">MDIHSHHSFNPVIVCWIKKGLLKMEEMVRSAIVHETVNKVMSGLLDKYEQKSSGEDRLERLEMAQIKLEFALETSNKWQITSGPLLRWQKKLKRAAEECDDTLRKCRQRVQEEEEAKQQVRNSSFPRWIASATKSLISSIVHGNIDEPSRSVVRRFEWFADGANDFLRYVESGGTPRRYLFFDPLIGHLLAGKRLEYKLLQGNRQHLFWIRPNNIAERGVEAMLIFFYRDCSAPEDNFFLGMMLQLSESLNIIGTTLKCLQLFTPHFKSTTETVRKELTQLPTQDFSWVPHAHAHSYLWDNIHNITTGWYRPNPLCCKHHGQKVCGSENMDKIELPADVSLEPVIQVNLVCQVSLPRFGKQGPIAEGKELPHLNVLLLYTPHGSSEDLSPAVENTVTEVINGDEQHLLHTNIPLEQMEEMMLPRAVDCFHQNAKATAYQMLWKSKHGGAYLHAVKATMNMPSTRRTIRGARKPKMLQQHDHRTQRHTNGVADFLKAAHAPVQLHGSYLGWIQKEKEAQLTTIEEIHELVRLGGLNAQVELQPNVRDDITWKLTANGTYTAASAYQFQFHGSYSTTNFTKIWEICMLTTKTATKTATKENKRPGVIGENILMSEVIGSAVIGEAVSRISTFVIDNHNRKSIDEDGLERLEMSHIRMEAALEMSNKYPPATDTSLLRWRKKLKRASDECSHVMDRCKRRAMEDKKREQEIRQFSFPKRIAHATRSFFSFDGNKDIDSLITTSTIQRFERFADGASEFLRFMEFGSIGSINYMLVDPLTGHLLAGKALQYENSHGSQYYLASRPMHFAERGQEAGVLLRYDNHERPEENFILAMLLRLSASTNVIGIVARCLELLPPNFKPVAEAAKQELTLVHQRALYCFPFVDSTDPEYSQIHRLETHRARPNPACCEELEHHGWDRSSGMLEPSGAFPEPVIKLFVQRYVSPGQDPSSSSSSSGYASEMVFSGHSGSPLLQLTAVFAPHASREQLPSGAKSAAVVAIDGIEEQSVRTNVGLREVEELLLPSAVDCLFHKAVDGSSAHEAFWRSGHGVAYLCVEKMGTEIAKCRPTQWRV</sequence>
<dbReference type="PANTHER" id="PTHR33377">
    <property type="entry name" value="OS10G0134700 PROTEIN-RELATED"/>
    <property type="match status" value="1"/>
</dbReference>
<dbReference type="SMART" id="SM01157">
    <property type="entry name" value="DUF1719"/>
    <property type="match status" value="2"/>
</dbReference>
<evidence type="ECO:0000313" key="2">
    <source>
        <dbReference type="EnsemblPlants" id="LPERR07G01350.1"/>
    </source>
</evidence>
<dbReference type="eggNOG" id="ENOG502R51T">
    <property type="taxonomic scope" value="Eukaryota"/>
</dbReference>
<dbReference type="Proteomes" id="UP000032180">
    <property type="component" value="Chromosome 7"/>
</dbReference>